<proteinExistence type="predicted"/>
<evidence type="ECO:0000313" key="1">
    <source>
        <dbReference type="EMBL" id="NBI08367.1"/>
    </source>
</evidence>
<evidence type="ECO:0000313" key="2">
    <source>
        <dbReference type="Proteomes" id="UP000467132"/>
    </source>
</evidence>
<gene>
    <name evidence="1" type="ORF">D3Z33_16055</name>
</gene>
<name>A0A845QZI2_9CLOT</name>
<dbReference type="AlphaFoldDB" id="A0A845QZI2"/>
<dbReference type="Proteomes" id="UP000467132">
    <property type="component" value="Unassembled WGS sequence"/>
</dbReference>
<protein>
    <submittedName>
        <fullName evidence="1">Uncharacterized protein</fullName>
    </submittedName>
</protein>
<reference evidence="1 2" key="1">
    <citation type="submission" date="2018-08" db="EMBL/GenBank/DDBJ databases">
        <title>Murine metabolic-syndrome-specific gut microbial biobank.</title>
        <authorList>
            <person name="Liu C."/>
        </authorList>
    </citation>
    <scope>NUCLEOTIDE SEQUENCE [LARGE SCALE GENOMIC DNA]</scope>
    <source>
        <strain evidence="1 2">583</strain>
    </source>
</reference>
<comment type="caution">
    <text evidence="1">The sequence shown here is derived from an EMBL/GenBank/DDBJ whole genome shotgun (WGS) entry which is preliminary data.</text>
</comment>
<accession>A0A845QZI2</accession>
<sequence>MEDVRIIMEVLRMALNKDYEDSAGIIISYWNIPRIEIKKLDDYVRIFVYGYINADTRNSGKTNATERIFIINNDEGLMDKYFSAEQMDFYNENIYELGYRYLKENETMFEDAIDIIE</sequence>
<organism evidence="1 2">
    <name type="scientific">Senegalia massiliensis</name>
    <dbReference type="NCBI Taxonomy" id="1720316"/>
    <lineage>
        <taxon>Bacteria</taxon>
        <taxon>Bacillati</taxon>
        <taxon>Bacillota</taxon>
        <taxon>Clostridia</taxon>
        <taxon>Eubacteriales</taxon>
        <taxon>Clostridiaceae</taxon>
        <taxon>Senegalia</taxon>
    </lineage>
</organism>
<keyword evidence="2" id="KW-1185">Reference proteome</keyword>
<dbReference type="EMBL" id="QXXA01000033">
    <property type="protein sequence ID" value="NBI08367.1"/>
    <property type="molecule type" value="Genomic_DNA"/>
</dbReference>